<reference evidence="2 3" key="1">
    <citation type="submission" date="2016-04" db="EMBL/GenBank/DDBJ databases">
        <title>Genome analyses suggest a sexual origin of heterokaryosis in a supposedly ancient asexual fungus.</title>
        <authorList>
            <person name="Ropars J."/>
            <person name="Sedzielewska K."/>
            <person name="Noel J."/>
            <person name="Charron P."/>
            <person name="Farinelli L."/>
            <person name="Marton T."/>
            <person name="Kruger M."/>
            <person name="Pelin A."/>
            <person name="Brachmann A."/>
            <person name="Corradi N."/>
        </authorList>
    </citation>
    <scope>NUCLEOTIDE SEQUENCE [LARGE SCALE GENOMIC DNA]</scope>
    <source>
        <strain evidence="2 3">C2</strain>
    </source>
</reference>
<dbReference type="PANTHER" id="PTHR21446:SF12">
    <property type="entry name" value="POTASSIUM CHANNEL TETRAMERIZATION DOMAIN CONTAINING 1"/>
    <property type="match status" value="1"/>
</dbReference>
<dbReference type="VEuPathDB" id="FungiDB:RhiirFUN_011848"/>
<feature type="region of interest" description="Disordered" evidence="1">
    <location>
        <begin position="240"/>
        <end position="268"/>
    </location>
</feature>
<dbReference type="PANTHER" id="PTHR21446">
    <property type="entry name" value="DUF3504 DOMAIN-CONTAINING PROTEIN"/>
    <property type="match status" value="1"/>
</dbReference>
<sequence>MNKWRVDVNYNYPLESQDKDTIELQVTQFLCGVTSQNGDYYSRTSLKNALSAISRYLQDVKPNWRYNLHNKVDFPDLYARFDGLLKDMKKKSIGETKSTDGLSTDEIRHIIQHEALNPNVPLGLLKRVFFWICILGAPRGGEHVNLLASQLVDTPDGIIFRKGQQKNDQGGIDGNQFDLNIPFPPDPTGIAAEVLMKRKNSIASQSSLMSDSNSNLDVENELQGNSVSGFCTAKEIMQKDNYSQSNHNSAELDEDHTFKKEKTTNTRG</sequence>
<name>A0A2N1P288_9GLOM</name>
<dbReference type="AlphaFoldDB" id="A0A2N1P288"/>
<reference evidence="2 3" key="2">
    <citation type="submission" date="2017-10" db="EMBL/GenBank/DDBJ databases">
        <title>Extensive intraspecific genome diversity in a model arbuscular mycorrhizal fungus.</title>
        <authorList>
            <person name="Chen E.C.H."/>
            <person name="Morin E."/>
            <person name="Baudet D."/>
            <person name="Noel J."/>
            <person name="Ndikumana S."/>
            <person name="Charron P."/>
            <person name="St-Onge C."/>
            <person name="Giorgi J."/>
            <person name="Grigoriev I.V."/>
            <person name="Roux C."/>
            <person name="Martin F.M."/>
            <person name="Corradi N."/>
        </authorList>
    </citation>
    <scope>NUCLEOTIDE SEQUENCE [LARGE SCALE GENOMIC DNA]</scope>
    <source>
        <strain evidence="2 3">C2</strain>
    </source>
</reference>
<dbReference type="VEuPathDB" id="FungiDB:FUN_017101"/>
<evidence type="ECO:0000313" key="3">
    <source>
        <dbReference type="Proteomes" id="UP000233469"/>
    </source>
</evidence>
<gene>
    <name evidence="2" type="ORF">RhiirC2_841900</name>
</gene>
<protein>
    <submittedName>
        <fullName evidence="2">Uncharacterized protein</fullName>
    </submittedName>
</protein>
<feature type="compositionally biased region" description="Polar residues" evidence="1">
    <location>
        <begin position="240"/>
        <end position="249"/>
    </location>
</feature>
<comment type="caution">
    <text evidence="2">The sequence shown here is derived from an EMBL/GenBank/DDBJ whole genome shotgun (WGS) entry which is preliminary data.</text>
</comment>
<evidence type="ECO:0000256" key="1">
    <source>
        <dbReference type="SAM" id="MobiDB-lite"/>
    </source>
</evidence>
<feature type="compositionally biased region" description="Basic and acidic residues" evidence="1">
    <location>
        <begin position="255"/>
        <end position="268"/>
    </location>
</feature>
<accession>A0A2N1P288</accession>
<dbReference type="VEuPathDB" id="FungiDB:RhiirA1_493333"/>
<organism evidence="2 3">
    <name type="scientific">Rhizophagus irregularis</name>
    <dbReference type="NCBI Taxonomy" id="588596"/>
    <lineage>
        <taxon>Eukaryota</taxon>
        <taxon>Fungi</taxon>
        <taxon>Fungi incertae sedis</taxon>
        <taxon>Mucoromycota</taxon>
        <taxon>Glomeromycotina</taxon>
        <taxon>Glomeromycetes</taxon>
        <taxon>Glomerales</taxon>
        <taxon>Glomeraceae</taxon>
        <taxon>Rhizophagus</taxon>
    </lineage>
</organism>
<dbReference type="InterPro" id="IPR052787">
    <property type="entry name" value="MAVS"/>
</dbReference>
<dbReference type="Proteomes" id="UP000233469">
    <property type="component" value="Unassembled WGS sequence"/>
</dbReference>
<evidence type="ECO:0000313" key="2">
    <source>
        <dbReference type="EMBL" id="PKK80287.1"/>
    </source>
</evidence>
<dbReference type="EMBL" id="LLXL01000018">
    <property type="protein sequence ID" value="PKK80287.1"/>
    <property type="molecule type" value="Genomic_DNA"/>
</dbReference>
<proteinExistence type="predicted"/>